<sequence length="893" mass="102979">MPADRSKIVSCDICGKQMKQAGLPSHRKACSRRAQRLQEDIVFAENLLKGPDISMPPEHEVDDIRIETHPHSGIPLKTSRFSDFTRNHFPKPSPPDTDHDPWHPFRTLLDFEVSELVLEAGLTKDQTGRLIKMMQRIYDKREHFTLRNYDNIRQTWDAVGHRLTPFQKEVILVSYQNEPEPRTFPLWRRSLWDWACDLLKDPRVGPHFVFDAQRLFKFNGQSFVRFIDEPWTADDFWRFQSNIPADSKVLAFILYADKAKLSSFGREKGYPIIARIANLPVSIRNGEGFGGGRCVGWLPIVKEDKRHANKPAWANFKAAVWHESFKKVLTEVASHSKTGCWATCWDDVIPDYEEQSVMTLIRGVRSKFPCPVCLIPREEILNAAISGPYERRKRENVVKTLEEARSQERADEKEVVLRAQGLRDVDNAFNTVAHADSHRLTSFDRLHANHEGMFGDHLWVELQAILNEIGRAAVAEVDDNFSAMPRWRGLNHFDQVIDIYFNDGTKHEDISKLIVFACHGILTEEQHKTGYMLLHCICAYLEFDMYITLDVQTEDTIGAGREALSTLTVLMHNYIEKTKDSSVKNWNFPKNHIRLHVFDDIQAKGATRNFNTKPNEKAHGPFKDSYQNRTNFKNVAQQILNVNHHQLASQWLRCKIDDYNIFMSSQTDLDPDLNLNDASEEFFHIKLGSAQKSETFEDIEHSHADNKGFERFRLKVNEFLNKHFTAVGKQLPGGKQIQFSAKDQITEHRYVRVNYESLVDWCLCTDYLQCSPNFFGTPRYDCVIIKTQNGFIFGRLIFIFQCHIDGDDFPLALVQPYDAPAGVRTKKDKHLNFWRVRARPRTTSSEVFSVQSIVCGAALVQDFSRAGDFLVIDTVDTDMFLRMHAMHKAAGHY</sequence>
<dbReference type="OrthoDB" id="3239511at2759"/>
<reference evidence="2" key="2">
    <citation type="submission" date="2015-01" db="EMBL/GenBank/DDBJ databases">
        <title>Evolutionary Origins and Diversification of the Mycorrhizal Mutualists.</title>
        <authorList>
            <consortium name="DOE Joint Genome Institute"/>
            <consortium name="Mycorrhizal Genomics Consortium"/>
            <person name="Kohler A."/>
            <person name="Kuo A."/>
            <person name="Nagy L.G."/>
            <person name="Floudas D."/>
            <person name="Copeland A."/>
            <person name="Barry K.W."/>
            <person name="Cichocki N."/>
            <person name="Veneault-Fourrey C."/>
            <person name="LaButti K."/>
            <person name="Lindquist E.A."/>
            <person name="Lipzen A."/>
            <person name="Lundell T."/>
            <person name="Morin E."/>
            <person name="Murat C."/>
            <person name="Riley R."/>
            <person name="Ohm R."/>
            <person name="Sun H."/>
            <person name="Tunlid A."/>
            <person name="Henrissat B."/>
            <person name="Grigoriev I.V."/>
            <person name="Hibbett D.S."/>
            <person name="Martin F."/>
        </authorList>
    </citation>
    <scope>NUCLEOTIDE SEQUENCE [LARGE SCALE GENOMIC DNA]</scope>
    <source>
        <strain evidence="2">ATCC 200175</strain>
    </source>
</reference>
<dbReference type="EMBL" id="KN819895">
    <property type="protein sequence ID" value="KIJ07425.1"/>
    <property type="molecule type" value="Genomic_DNA"/>
</dbReference>
<dbReference type="AlphaFoldDB" id="A0A0C9SWY2"/>
<evidence type="ECO:0000313" key="1">
    <source>
        <dbReference type="EMBL" id="KIJ07425.1"/>
    </source>
</evidence>
<proteinExistence type="predicted"/>
<accession>A0A0C9SWY2</accession>
<evidence type="ECO:0000313" key="2">
    <source>
        <dbReference type="Proteomes" id="UP000053647"/>
    </source>
</evidence>
<dbReference type="Pfam" id="PF18759">
    <property type="entry name" value="Plavaka"/>
    <property type="match status" value="1"/>
</dbReference>
<protein>
    <submittedName>
        <fullName evidence="1">Uncharacterized protein</fullName>
    </submittedName>
</protein>
<organism evidence="1 2">
    <name type="scientific">Paxillus involutus ATCC 200175</name>
    <dbReference type="NCBI Taxonomy" id="664439"/>
    <lineage>
        <taxon>Eukaryota</taxon>
        <taxon>Fungi</taxon>
        <taxon>Dikarya</taxon>
        <taxon>Basidiomycota</taxon>
        <taxon>Agaricomycotina</taxon>
        <taxon>Agaricomycetes</taxon>
        <taxon>Agaricomycetidae</taxon>
        <taxon>Boletales</taxon>
        <taxon>Paxilineae</taxon>
        <taxon>Paxillaceae</taxon>
        <taxon>Paxillus</taxon>
    </lineage>
</organism>
<dbReference type="Proteomes" id="UP000053647">
    <property type="component" value="Unassembled WGS sequence"/>
</dbReference>
<dbReference type="InterPro" id="IPR041078">
    <property type="entry name" value="Plavaka"/>
</dbReference>
<reference evidence="1 2" key="1">
    <citation type="submission" date="2014-06" db="EMBL/GenBank/DDBJ databases">
        <authorList>
            <consortium name="DOE Joint Genome Institute"/>
            <person name="Kuo A."/>
            <person name="Kohler A."/>
            <person name="Nagy L.G."/>
            <person name="Floudas D."/>
            <person name="Copeland A."/>
            <person name="Barry K.W."/>
            <person name="Cichocki N."/>
            <person name="Veneault-Fourrey C."/>
            <person name="LaButti K."/>
            <person name="Lindquist E.A."/>
            <person name="Lipzen A."/>
            <person name="Lundell T."/>
            <person name="Morin E."/>
            <person name="Murat C."/>
            <person name="Sun H."/>
            <person name="Tunlid A."/>
            <person name="Henrissat B."/>
            <person name="Grigoriev I.V."/>
            <person name="Hibbett D.S."/>
            <person name="Martin F."/>
            <person name="Nordberg H.P."/>
            <person name="Cantor M.N."/>
            <person name="Hua S.X."/>
        </authorList>
    </citation>
    <scope>NUCLEOTIDE SEQUENCE [LARGE SCALE GENOMIC DNA]</scope>
    <source>
        <strain evidence="1 2">ATCC 200175</strain>
    </source>
</reference>
<keyword evidence="2" id="KW-1185">Reference proteome</keyword>
<gene>
    <name evidence="1" type="ORF">PAXINDRAFT_164593</name>
</gene>
<dbReference type="HOGENOM" id="CLU_009122_0_0_1"/>
<name>A0A0C9SWY2_PAXIN</name>